<accession>A6WGA9</accession>
<name>A6WGA9_KINRD</name>
<dbReference type="AlphaFoldDB" id="A6WGA9"/>
<evidence type="ECO:0000313" key="1">
    <source>
        <dbReference type="EMBL" id="ABS05848.1"/>
    </source>
</evidence>
<dbReference type="Proteomes" id="UP000001116">
    <property type="component" value="Chromosome"/>
</dbReference>
<proteinExistence type="predicted"/>
<dbReference type="EMBL" id="CP000750">
    <property type="protein sequence ID" value="ABS05848.1"/>
    <property type="molecule type" value="Genomic_DNA"/>
</dbReference>
<dbReference type="OrthoDB" id="8441577at2"/>
<sequence length="172" mass="18972">MRARTIRRGHNRTTDDLRALMQSLFVAELLQPSDELWLISPWISDIAVIDNADLGFSGLQPDWGARDILLSEILGALTVRGCAVYVELRPDDHNTRFVKRLRAAAPSGASLNLRTSEVLHEKGLLADSFILSGSMNVTYSGVQLLDELVRLDTSASAIAEARLAFRARWGIA</sequence>
<dbReference type="HOGENOM" id="CLU_126477_0_0_11"/>
<dbReference type="RefSeq" id="WP_012085850.1">
    <property type="nucleotide sequence ID" value="NC_009664.2"/>
</dbReference>
<keyword evidence="2" id="KW-1185">Reference proteome</keyword>
<organism evidence="1 2">
    <name type="scientific">Kineococcus radiotolerans (strain ATCC BAA-149 / DSM 14245 / SRS30216)</name>
    <dbReference type="NCBI Taxonomy" id="266940"/>
    <lineage>
        <taxon>Bacteria</taxon>
        <taxon>Bacillati</taxon>
        <taxon>Actinomycetota</taxon>
        <taxon>Actinomycetes</taxon>
        <taxon>Kineosporiales</taxon>
        <taxon>Kineosporiaceae</taxon>
        <taxon>Kineococcus</taxon>
    </lineage>
</organism>
<gene>
    <name evidence="1" type="ordered locus">Krad_4386</name>
</gene>
<dbReference type="STRING" id="266940.Krad_4386"/>
<protein>
    <recommendedName>
        <fullName evidence="3">Phospholipase D-like domain-containing protein</fullName>
    </recommendedName>
</protein>
<dbReference type="KEGG" id="kra:Krad_4386"/>
<evidence type="ECO:0008006" key="3">
    <source>
        <dbReference type="Google" id="ProtNLM"/>
    </source>
</evidence>
<evidence type="ECO:0000313" key="2">
    <source>
        <dbReference type="Proteomes" id="UP000001116"/>
    </source>
</evidence>
<dbReference type="Gene3D" id="3.30.870.10">
    <property type="entry name" value="Endonuclease Chain A"/>
    <property type="match status" value="1"/>
</dbReference>
<reference evidence="2" key="1">
    <citation type="journal article" date="2008" name="PLoS ONE">
        <title>Survival in nuclear waste, extreme resistance, and potential applications gleaned from the genome sequence of Kineococcus radiotolerans SRS30216.</title>
        <authorList>
            <person name="Bagwell C.E."/>
            <person name="Bhat S."/>
            <person name="Hawkins G.M."/>
            <person name="Smith B.W."/>
            <person name="Biswas T."/>
            <person name="Hoover T.R."/>
            <person name="Saunders E."/>
            <person name="Han C.S."/>
            <person name="Tsodikov O.V."/>
            <person name="Shimkets L.J."/>
        </authorList>
    </citation>
    <scope>NUCLEOTIDE SEQUENCE [LARGE SCALE GENOMIC DNA]</scope>
    <source>
        <strain evidence="2">ATCC BAA-149 / DSM 14245 / SRS30216</strain>
    </source>
</reference>
<dbReference type="NCBIfam" id="NF041068">
    <property type="entry name" value="DpdK"/>
    <property type="match status" value="1"/>
</dbReference>
<dbReference type="eggNOG" id="COG1502">
    <property type="taxonomic scope" value="Bacteria"/>
</dbReference>